<evidence type="ECO:0000259" key="5">
    <source>
        <dbReference type="PROSITE" id="PS50942"/>
    </source>
</evidence>
<evidence type="ECO:0000256" key="4">
    <source>
        <dbReference type="SAM" id="MobiDB-lite"/>
    </source>
</evidence>
<dbReference type="AlphaFoldDB" id="A0A814Z4W3"/>
<dbReference type="Pfam" id="PF01417">
    <property type="entry name" value="ENTH"/>
    <property type="match status" value="1"/>
</dbReference>
<feature type="domain" description="ENTH" evidence="5">
    <location>
        <begin position="28"/>
        <end position="161"/>
    </location>
</feature>
<dbReference type="SMART" id="SM00273">
    <property type="entry name" value="ENTH"/>
    <property type="match status" value="1"/>
</dbReference>
<sequence>MDFSKINLSSYVPAMPYKVRELLDKATNMVMNYTETEAKVVEATNDEPWGPSGKLLQELSQLSYSYEHFTELMGMLWKRCFGQEKKFWRRTYKSLLVLIYLIKNGSDKVVTSAREHLYDLKSLESYSHHDEQGKDQGINVRHKIKEIVEFIQDDDRLREERKKAKTNRDKYVGVGSNTSTTRYGDSWNDYDDSNSASGSSNTTKKKDFVELDGRWRSTNPSIFEEGFNKAEDLAHKMKELVLDQRRPSHEYSPDISDDEGRYSKKSDFHDTPWNEQKNDHQSKPKETNFEVRKPSLTTNDTQPSSQTRVGLIRLSSTTNKKPQTIPQIPTSVPPQAPVGDLLGDDDGFTPYVQAPSVKSPIDDDFGQFHEAPNIPTKQVISPINTVQPSLWPTATATTTTPSLPASSLLFDPFESLEQTTSTSSNLAQPIDPSSTSLFTTSNVTSSNDLDLFMMPTQTTQQSSIFFPAQQQQQQQQQQSFGRPPMFQQQQQSMMFAQTQQQQFNKPNNNVFNAVFPDSSPAVAQSQQLANMEKQNTWTSAQGKIDISLNNLIPHTRGDPHKNSLPLNQLTSPTSPTNSDFSSLMMMNNNTQSIFSNSTLPMNGSGNRPILNNPNSDEQNIEQGEGERNTLIKEVAKENEEYKKQLGETQGQHKTQQNKSSKNIDSFELNESIAQQQLYESHNNDSATSAAEVHILHTQYLTTTIPYKTYDNTVTVRFFTIRVLLLFEEDCRQLTGMANIAQVTSLTFAAQQKGKFSHVFPIDFTAQDLYNAVAAKQFPSFTPPTNEAGCYNVNVFPFQLLSKGKPIPESCSRSEDKARFDAIKLTMSPLIPILVVQRMKGGSNDFAMLDLDTHVRLFFTELDVELNKIVEHPNSMCFICKRNKICMKIHCPQAGRCLNTVCRACFQQYFATQNYAVRCQTCRQTSDLVSFLTNADFKMLPNGHAKMMLSEEFKASHTQFKDSVELTRYIDFQICKCGTYFINTTMYSSQNCPKCQRVMCFFCNENWNSNTMRNQQYTCGLPSCTYQQLLFFDMQKSSAYDGLYVPSTRCCPKCGICGAFEYKCKFHECTNCHHKFCFLCLKNQQQSGIPVPWECASASYKTTCVNPPVQQTYTVFPRIGS</sequence>
<dbReference type="GO" id="GO:0005768">
    <property type="term" value="C:endosome"/>
    <property type="evidence" value="ECO:0007669"/>
    <property type="project" value="TreeGrafter"/>
</dbReference>
<evidence type="ECO:0000256" key="2">
    <source>
        <dbReference type="ARBA" id="ARBA00022771"/>
    </source>
</evidence>
<dbReference type="InterPro" id="IPR013809">
    <property type="entry name" value="ENTH"/>
</dbReference>
<evidence type="ECO:0000256" key="3">
    <source>
        <dbReference type="ARBA" id="ARBA00022833"/>
    </source>
</evidence>
<dbReference type="GO" id="GO:0005543">
    <property type="term" value="F:phospholipid binding"/>
    <property type="evidence" value="ECO:0007669"/>
    <property type="project" value="TreeGrafter"/>
</dbReference>
<feature type="region of interest" description="Disordered" evidence="4">
    <location>
        <begin position="550"/>
        <end position="578"/>
    </location>
</feature>
<feature type="compositionally biased region" description="Polar residues" evidence="4">
    <location>
        <begin position="295"/>
        <end position="309"/>
    </location>
</feature>
<evidence type="ECO:0000256" key="1">
    <source>
        <dbReference type="ARBA" id="ARBA00022723"/>
    </source>
</evidence>
<dbReference type="GO" id="GO:0008270">
    <property type="term" value="F:zinc ion binding"/>
    <property type="evidence" value="ECO:0007669"/>
    <property type="project" value="UniProtKB-KW"/>
</dbReference>
<evidence type="ECO:0000313" key="7">
    <source>
        <dbReference type="EMBL" id="CAF3628570.1"/>
    </source>
</evidence>
<feature type="compositionally biased region" description="Polar residues" evidence="4">
    <location>
        <begin position="601"/>
        <end position="621"/>
    </location>
</feature>
<dbReference type="PROSITE" id="PS00518">
    <property type="entry name" value="ZF_RING_1"/>
    <property type="match status" value="1"/>
</dbReference>
<feature type="compositionally biased region" description="Low complexity" evidence="4">
    <location>
        <begin position="469"/>
        <end position="478"/>
    </location>
</feature>
<feature type="region of interest" description="Disordered" evidence="4">
    <location>
        <begin position="244"/>
        <end position="309"/>
    </location>
</feature>
<feature type="compositionally biased region" description="Polar residues" evidence="4">
    <location>
        <begin position="564"/>
        <end position="578"/>
    </location>
</feature>
<feature type="compositionally biased region" description="Polar residues" evidence="4">
    <location>
        <begin position="193"/>
        <end position="202"/>
    </location>
</feature>
<name>A0A814Z4W3_9BILA</name>
<feature type="region of interest" description="Disordered" evidence="4">
    <location>
        <begin position="467"/>
        <end position="488"/>
    </location>
</feature>
<feature type="region of interest" description="Disordered" evidence="4">
    <location>
        <begin position="601"/>
        <end position="625"/>
    </location>
</feature>
<accession>A0A814Z4W3</accession>
<dbReference type="GO" id="GO:0030125">
    <property type="term" value="C:clathrin vesicle coat"/>
    <property type="evidence" value="ECO:0007669"/>
    <property type="project" value="TreeGrafter"/>
</dbReference>
<dbReference type="Proteomes" id="UP000663845">
    <property type="component" value="Unassembled WGS sequence"/>
</dbReference>
<dbReference type="CDD" id="cd20335">
    <property type="entry name" value="BRcat_RBR"/>
    <property type="match status" value="1"/>
</dbReference>
<protein>
    <recommendedName>
        <fullName evidence="5">ENTH domain-containing protein</fullName>
    </recommendedName>
</protein>
<dbReference type="FunFam" id="1.25.40.90:FF:000006">
    <property type="entry name" value="Clathrin interactor 1"/>
    <property type="match status" value="1"/>
</dbReference>
<dbReference type="CDD" id="cd20336">
    <property type="entry name" value="Rcat_RBR"/>
    <property type="match status" value="1"/>
</dbReference>
<dbReference type="InterPro" id="IPR008942">
    <property type="entry name" value="ENTH_VHS"/>
</dbReference>
<dbReference type="PANTHER" id="PTHR12276:SF45">
    <property type="entry name" value="CLATHRIN INTERACTOR 1"/>
    <property type="match status" value="1"/>
</dbReference>
<dbReference type="PROSITE" id="PS50942">
    <property type="entry name" value="ENTH"/>
    <property type="match status" value="1"/>
</dbReference>
<dbReference type="CDD" id="cd16989">
    <property type="entry name" value="ENTH_EpsinR"/>
    <property type="match status" value="1"/>
</dbReference>
<evidence type="ECO:0000313" key="6">
    <source>
        <dbReference type="EMBL" id="CAF1240215.1"/>
    </source>
</evidence>
<dbReference type="Gene3D" id="1.25.40.90">
    <property type="match status" value="1"/>
</dbReference>
<organism evidence="6 8">
    <name type="scientific">Adineta steineri</name>
    <dbReference type="NCBI Taxonomy" id="433720"/>
    <lineage>
        <taxon>Eukaryota</taxon>
        <taxon>Metazoa</taxon>
        <taxon>Spiralia</taxon>
        <taxon>Gnathifera</taxon>
        <taxon>Rotifera</taxon>
        <taxon>Eurotatoria</taxon>
        <taxon>Bdelloidea</taxon>
        <taxon>Adinetida</taxon>
        <taxon>Adinetidae</taxon>
        <taxon>Adineta</taxon>
    </lineage>
</organism>
<keyword evidence="3" id="KW-0862">Zinc</keyword>
<dbReference type="GO" id="GO:0006897">
    <property type="term" value="P:endocytosis"/>
    <property type="evidence" value="ECO:0007669"/>
    <property type="project" value="TreeGrafter"/>
</dbReference>
<feature type="region of interest" description="Disordered" evidence="4">
    <location>
        <begin position="182"/>
        <end position="204"/>
    </location>
</feature>
<dbReference type="Proteomes" id="UP000663844">
    <property type="component" value="Unassembled WGS sequence"/>
</dbReference>
<keyword evidence="1" id="KW-0479">Metal-binding</keyword>
<dbReference type="GO" id="GO:0030276">
    <property type="term" value="F:clathrin binding"/>
    <property type="evidence" value="ECO:0007669"/>
    <property type="project" value="TreeGrafter"/>
</dbReference>
<reference evidence="6" key="1">
    <citation type="submission" date="2021-02" db="EMBL/GenBank/DDBJ databases">
        <authorList>
            <person name="Nowell W R."/>
        </authorList>
    </citation>
    <scope>NUCLEOTIDE SEQUENCE</scope>
</reference>
<evidence type="ECO:0000313" key="8">
    <source>
        <dbReference type="Proteomes" id="UP000663845"/>
    </source>
</evidence>
<dbReference type="InterPro" id="IPR017907">
    <property type="entry name" value="Znf_RING_CS"/>
</dbReference>
<gene>
    <name evidence="6" type="ORF">JYZ213_LOCUS29030</name>
    <name evidence="7" type="ORF">OXD698_LOCUS7818</name>
</gene>
<comment type="caution">
    <text evidence="6">The sequence shown here is derived from an EMBL/GenBank/DDBJ whole genome shotgun (WGS) entry which is preliminary data.</text>
</comment>
<proteinExistence type="predicted"/>
<feature type="compositionally biased region" description="Basic and acidic residues" evidence="4">
    <location>
        <begin position="244"/>
        <end position="293"/>
    </location>
</feature>
<dbReference type="SUPFAM" id="SSF48464">
    <property type="entry name" value="ENTH/VHS domain"/>
    <property type="match status" value="1"/>
</dbReference>
<keyword evidence="2" id="KW-0863">Zinc-finger</keyword>
<dbReference type="GO" id="GO:0005886">
    <property type="term" value="C:plasma membrane"/>
    <property type="evidence" value="ECO:0007669"/>
    <property type="project" value="TreeGrafter"/>
</dbReference>
<dbReference type="PANTHER" id="PTHR12276">
    <property type="entry name" value="EPSIN/ENT-RELATED"/>
    <property type="match status" value="1"/>
</dbReference>
<dbReference type="EMBL" id="CAJNOG010000435">
    <property type="protein sequence ID" value="CAF1240215.1"/>
    <property type="molecule type" value="Genomic_DNA"/>
</dbReference>
<dbReference type="EMBL" id="CAJOAZ010000365">
    <property type="protein sequence ID" value="CAF3628570.1"/>
    <property type="molecule type" value="Genomic_DNA"/>
</dbReference>